<evidence type="ECO:0000313" key="4">
    <source>
        <dbReference type="EMBL" id="GGB44045.1"/>
    </source>
</evidence>
<evidence type="ECO:0000256" key="2">
    <source>
        <dbReference type="SAM" id="Phobius"/>
    </source>
</evidence>
<keyword evidence="2" id="KW-1133">Transmembrane helix</keyword>
<dbReference type="AlphaFoldDB" id="A0A916TI21"/>
<feature type="region of interest" description="Disordered" evidence="1">
    <location>
        <begin position="1"/>
        <end position="58"/>
    </location>
</feature>
<dbReference type="Pfam" id="PF13828">
    <property type="entry name" value="DUF4190"/>
    <property type="match status" value="1"/>
</dbReference>
<dbReference type="Proteomes" id="UP000621454">
    <property type="component" value="Unassembled WGS sequence"/>
</dbReference>
<sequence length="166" mass="17311">MNPHQHGPESAGGEGNRRDEQAVAGGTSQPHPPAYTPPGHSYPMPWNPEQGIPQTTYADRTYPGSSYAGASFPETAWQLVAVPPARTSGKAIAALVTGILSILICPPVGIAAVFLGNSAVDEIDINGGITRGRGLAQAGRILGWISVLFIIAMLILLIVIFAVGDF</sequence>
<proteinExistence type="predicted"/>
<dbReference type="EMBL" id="BMGC01000037">
    <property type="protein sequence ID" value="GGB44045.1"/>
    <property type="molecule type" value="Genomic_DNA"/>
</dbReference>
<dbReference type="InterPro" id="IPR025241">
    <property type="entry name" value="DUF4190"/>
</dbReference>
<reference evidence="4" key="2">
    <citation type="submission" date="2020-09" db="EMBL/GenBank/DDBJ databases">
        <authorList>
            <person name="Sun Q."/>
            <person name="Zhou Y."/>
        </authorList>
    </citation>
    <scope>NUCLEOTIDE SEQUENCE</scope>
    <source>
        <strain evidence="4">CGMCC 1.12827</strain>
    </source>
</reference>
<organism evidence="4 5">
    <name type="scientific">Gordonia jinhuaensis</name>
    <dbReference type="NCBI Taxonomy" id="1517702"/>
    <lineage>
        <taxon>Bacteria</taxon>
        <taxon>Bacillati</taxon>
        <taxon>Actinomycetota</taxon>
        <taxon>Actinomycetes</taxon>
        <taxon>Mycobacteriales</taxon>
        <taxon>Gordoniaceae</taxon>
        <taxon>Gordonia</taxon>
    </lineage>
</organism>
<keyword evidence="2" id="KW-0472">Membrane</keyword>
<dbReference type="RefSeq" id="WP_188588136.1">
    <property type="nucleotide sequence ID" value="NZ_BMGC01000037.1"/>
</dbReference>
<protein>
    <recommendedName>
        <fullName evidence="3">DUF4190 domain-containing protein</fullName>
    </recommendedName>
</protein>
<gene>
    <name evidence="4" type="ORF">GCM10011489_34490</name>
</gene>
<keyword evidence="5" id="KW-1185">Reference proteome</keyword>
<accession>A0A916TI21</accession>
<feature type="transmembrane region" description="Helical" evidence="2">
    <location>
        <begin position="141"/>
        <end position="163"/>
    </location>
</feature>
<name>A0A916TI21_9ACTN</name>
<feature type="transmembrane region" description="Helical" evidence="2">
    <location>
        <begin position="92"/>
        <end position="120"/>
    </location>
</feature>
<reference evidence="4" key="1">
    <citation type="journal article" date="2014" name="Int. J. Syst. Evol. Microbiol.">
        <title>Complete genome sequence of Corynebacterium casei LMG S-19264T (=DSM 44701T), isolated from a smear-ripened cheese.</title>
        <authorList>
            <consortium name="US DOE Joint Genome Institute (JGI-PGF)"/>
            <person name="Walter F."/>
            <person name="Albersmeier A."/>
            <person name="Kalinowski J."/>
            <person name="Ruckert C."/>
        </authorList>
    </citation>
    <scope>NUCLEOTIDE SEQUENCE</scope>
    <source>
        <strain evidence="4">CGMCC 1.12827</strain>
    </source>
</reference>
<comment type="caution">
    <text evidence="4">The sequence shown here is derived from an EMBL/GenBank/DDBJ whole genome shotgun (WGS) entry which is preliminary data.</text>
</comment>
<evidence type="ECO:0000259" key="3">
    <source>
        <dbReference type="Pfam" id="PF13828"/>
    </source>
</evidence>
<evidence type="ECO:0000313" key="5">
    <source>
        <dbReference type="Proteomes" id="UP000621454"/>
    </source>
</evidence>
<keyword evidence="2" id="KW-0812">Transmembrane</keyword>
<evidence type="ECO:0000256" key="1">
    <source>
        <dbReference type="SAM" id="MobiDB-lite"/>
    </source>
</evidence>
<feature type="domain" description="DUF4190" evidence="3">
    <location>
        <begin position="91"/>
        <end position="152"/>
    </location>
</feature>